<protein>
    <recommendedName>
        <fullName evidence="3">YbjN domain-containing protein</fullName>
    </recommendedName>
</protein>
<dbReference type="Proteomes" id="UP000291289">
    <property type="component" value="Unassembled WGS sequence"/>
</dbReference>
<dbReference type="RefSeq" id="WP_131283068.1">
    <property type="nucleotide sequence ID" value="NZ_RXLP01000002.1"/>
</dbReference>
<evidence type="ECO:0008006" key="3">
    <source>
        <dbReference type="Google" id="ProtNLM"/>
    </source>
</evidence>
<name>A0A4R0QYU1_9BIFI</name>
<organism evidence="1 2">
    <name type="scientific">Alloscardovia theropitheci</name>
    <dbReference type="NCBI Taxonomy" id="2496842"/>
    <lineage>
        <taxon>Bacteria</taxon>
        <taxon>Bacillati</taxon>
        <taxon>Actinomycetota</taxon>
        <taxon>Actinomycetes</taxon>
        <taxon>Bifidobacteriales</taxon>
        <taxon>Bifidobacteriaceae</taxon>
        <taxon>Alloscardovia</taxon>
    </lineage>
</organism>
<accession>A0A4R0QYU1</accession>
<gene>
    <name evidence="1" type="ORF">EJ419_01065</name>
</gene>
<proteinExistence type="predicted"/>
<comment type="caution">
    <text evidence="1">The sequence shown here is derived from an EMBL/GenBank/DDBJ whole genome shotgun (WGS) entry which is preliminary data.</text>
</comment>
<sequence length="299" mass="34086">MKMESALFNSHIDALHEFKQQLFTRGYEFELHDDDDFLSLNLVSGVLILNVDNSKIRITGLWNSRDRELDYRDAAHIANEWNSAYVYPFGFVKHDDEDPIALCAQIIVEHSIDGLEKLYEGIEEAIFAMDLYFSWLDQKIFQDDNAGESITMSRNWSEEFANHDNTDLLHRINEILTSYGAQTSYDKSQHTITSYWTDEEIPVVVTAPSILNKQLLVGAIGKQYINLDDYDIAEDIALLMTSSDSGIKVSAVRTDDACGFTSEKICDYPQLSTDEDVYAITMHAIKQVIDNITLLQSRV</sequence>
<keyword evidence="2" id="KW-1185">Reference proteome</keyword>
<dbReference type="AlphaFoldDB" id="A0A4R0QYU1"/>
<dbReference type="EMBL" id="RXLP01000002">
    <property type="protein sequence ID" value="TCD55010.1"/>
    <property type="molecule type" value="Genomic_DNA"/>
</dbReference>
<reference evidence="1 2" key="1">
    <citation type="submission" date="2018-12" db="EMBL/GenBank/DDBJ databases">
        <title>Alloscrdovia theropitheci sp. nov: a novel taxon from the feces of the bleeding-herat monkey (Theropithecus geleda).</title>
        <authorList>
            <person name="Modesto M."/>
        </authorList>
    </citation>
    <scope>NUCLEOTIDE SEQUENCE [LARGE SCALE GENOMIC DNA]</scope>
    <source>
        <strain evidence="1 2">GLDI4/2</strain>
    </source>
</reference>
<evidence type="ECO:0000313" key="2">
    <source>
        <dbReference type="Proteomes" id="UP000291289"/>
    </source>
</evidence>
<evidence type="ECO:0000313" key="1">
    <source>
        <dbReference type="EMBL" id="TCD55010.1"/>
    </source>
</evidence>